<feature type="compositionally biased region" description="Low complexity" evidence="2">
    <location>
        <begin position="261"/>
        <end position="322"/>
    </location>
</feature>
<dbReference type="PROSITE" id="PS51670">
    <property type="entry name" value="SHKT"/>
    <property type="match status" value="1"/>
</dbReference>
<reference evidence="5" key="1">
    <citation type="submission" date="2016-11" db="UniProtKB">
        <authorList>
            <consortium name="WormBaseParasite"/>
        </authorList>
    </citation>
    <scope>IDENTIFICATION</scope>
</reference>
<feature type="domain" description="ShKT" evidence="3">
    <location>
        <begin position="406"/>
        <end position="449"/>
    </location>
</feature>
<dbReference type="Proteomes" id="UP000095282">
    <property type="component" value="Unplaced"/>
</dbReference>
<dbReference type="AlphaFoldDB" id="A0A1I7SZT0"/>
<dbReference type="STRING" id="1561998.A0A1I7SZT0"/>
<name>A0A1I7SZT0_9PELO</name>
<proteinExistence type="predicted"/>
<evidence type="ECO:0000256" key="2">
    <source>
        <dbReference type="SAM" id="MobiDB-lite"/>
    </source>
</evidence>
<sequence length="476" mass="52759">MVGSENRVVGKGSTMQCKKHENGSYVVEVAACLTSENTYIRPEEFGTVGDAVVKCSWGNETCVIRKADVTELGCRHNNKVYRHNQEWNSEDGTTAYACQFGKIEKRGCLIGSLLIPLYAIRYVDGNAFYCFQGTEVRSFGNLKGCTKTDGTIVPFENRAKKGDVLESCGFSFNRDGTVEFKWTQVGCIYSKEVVTVNAIQQFGEQYVHCALNGSAGYVVKLMTKEEVENWLTTTKQQWSNIVSGNEGKGTAVKREVPNPTPSSTSPAPATTITSAPTTTTTTTTPSPSTTTTTTTTTTPSPSTTTTTDAPITTTTPATTMTTTPLIKSTTSIPITSKKCVDLVEDCDKMRIHCNSDSENAKFLKEAINKFSMNLKNKSKMLEFIDHIFDEQNNRHVDQEEGKEIKCDYPRKCGRCDHRGEKHCQCKCEDHKEYNRQIVRSLCPKTCDLCNEKRAPISSILSSRTARVCERPQCDLH</sequence>
<organism evidence="4 5">
    <name type="scientific">Caenorhabditis tropicalis</name>
    <dbReference type="NCBI Taxonomy" id="1561998"/>
    <lineage>
        <taxon>Eukaryota</taxon>
        <taxon>Metazoa</taxon>
        <taxon>Ecdysozoa</taxon>
        <taxon>Nematoda</taxon>
        <taxon>Chromadorea</taxon>
        <taxon>Rhabditida</taxon>
        <taxon>Rhabditina</taxon>
        <taxon>Rhabditomorpha</taxon>
        <taxon>Rhabditoidea</taxon>
        <taxon>Rhabditidae</taxon>
        <taxon>Peloderinae</taxon>
        <taxon>Caenorhabditis</taxon>
    </lineage>
</organism>
<dbReference type="PANTHER" id="PTHR36493:SF3">
    <property type="entry name" value="CHITIN-BINDING TYPE-4 DOMAIN-CONTAINING PROTEIN"/>
    <property type="match status" value="1"/>
</dbReference>
<dbReference type="eggNOG" id="KOG1216">
    <property type="taxonomic scope" value="Eukaryota"/>
</dbReference>
<evidence type="ECO:0000313" key="4">
    <source>
        <dbReference type="Proteomes" id="UP000095282"/>
    </source>
</evidence>
<feature type="region of interest" description="Disordered" evidence="2">
    <location>
        <begin position="241"/>
        <end position="322"/>
    </location>
</feature>
<protein>
    <submittedName>
        <fullName evidence="5">ShKT domain-containing protein</fullName>
    </submittedName>
</protein>
<evidence type="ECO:0000259" key="3">
    <source>
        <dbReference type="PROSITE" id="PS51670"/>
    </source>
</evidence>
<comment type="caution">
    <text evidence="1">Lacks conserved residue(s) required for the propagation of feature annotation.</text>
</comment>
<dbReference type="InterPro" id="IPR003582">
    <property type="entry name" value="ShKT_dom"/>
</dbReference>
<dbReference type="WBParaSite" id="Csp11.Scaffold412.g1077.t1">
    <property type="protein sequence ID" value="Csp11.Scaffold412.g1077.t1"/>
    <property type="gene ID" value="Csp11.Scaffold412.g1077"/>
</dbReference>
<accession>A0A1I7SZT0</accession>
<evidence type="ECO:0000313" key="5">
    <source>
        <dbReference type="WBParaSite" id="Csp11.Scaffold412.g1077.t1"/>
    </source>
</evidence>
<keyword evidence="4" id="KW-1185">Reference proteome</keyword>
<evidence type="ECO:0000256" key="1">
    <source>
        <dbReference type="PROSITE-ProRule" id="PRU01005"/>
    </source>
</evidence>
<dbReference type="PANTHER" id="PTHR36493">
    <property type="entry name" value="NEUROBLAST DIFFERENTIATION-ASSOCIATED PROTEIN AHNAK-LIKE PROTEIN"/>
    <property type="match status" value="1"/>
</dbReference>